<organism evidence="1 2">
    <name type="scientific">Mucilaginibacter gotjawali</name>
    <dbReference type="NCBI Taxonomy" id="1550579"/>
    <lineage>
        <taxon>Bacteria</taxon>
        <taxon>Pseudomonadati</taxon>
        <taxon>Bacteroidota</taxon>
        <taxon>Sphingobacteriia</taxon>
        <taxon>Sphingobacteriales</taxon>
        <taxon>Sphingobacteriaceae</taxon>
        <taxon>Mucilaginibacter</taxon>
    </lineage>
</organism>
<dbReference type="RefSeq" id="WP_157750453.1">
    <property type="nucleotide sequence ID" value="NZ_AP017313.1"/>
</dbReference>
<dbReference type="EMBL" id="AP017313">
    <property type="protein sequence ID" value="BAU52985.1"/>
    <property type="molecule type" value="Genomic_DNA"/>
</dbReference>
<dbReference type="OrthoDB" id="799707at2"/>
<name>A0A120MYG1_9SPHI</name>
<reference evidence="1 2" key="1">
    <citation type="submission" date="2015-12" db="EMBL/GenBank/DDBJ databases">
        <title>Genome sequence of Mucilaginibacter gotjawali.</title>
        <authorList>
            <person name="Lee J.S."/>
            <person name="Lee K.C."/>
            <person name="Kim K.K."/>
            <person name="Lee B.W."/>
        </authorList>
    </citation>
    <scope>NUCLEOTIDE SEQUENCE [LARGE SCALE GENOMIC DNA]</scope>
    <source>
        <strain evidence="1 2">SA3-7</strain>
    </source>
</reference>
<keyword evidence="2" id="KW-1185">Reference proteome</keyword>
<gene>
    <name evidence="1" type="ORF">MgSA37_01152</name>
</gene>
<evidence type="ECO:0000313" key="2">
    <source>
        <dbReference type="Proteomes" id="UP000218263"/>
    </source>
</evidence>
<dbReference type="KEGG" id="mgot:MgSA37_01152"/>
<dbReference type="Proteomes" id="UP000218263">
    <property type="component" value="Chromosome"/>
</dbReference>
<accession>A0A120MYG1</accession>
<evidence type="ECO:0000313" key="1">
    <source>
        <dbReference type="EMBL" id="BAU52985.1"/>
    </source>
</evidence>
<protein>
    <submittedName>
        <fullName evidence="1">Uncharacterized protein</fullName>
    </submittedName>
</protein>
<proteinExistence type="predicted"/>
<dbReference type="AlphaFoldDB" id="A0A120MYG1"/>
<sequence length="149" mass="16493">MKFKCLLLSVVVLMCLWSCKKNTATPVPTVSIVGKWQLVKQYSLLFNNGTVIDSIKKSKFTNNDFVQYLSDGTGYYSKSTPTGPSLSEFTYTIKGSIITEFISIENKGVPETVTSLTANSLSVHIESLVPDPNDPSVYDTEKDDLSYTK</sequence>